<keyword evidence="1" id="KW-0812">Transmembrane</keyword>
<feature type="transmembrane region" description="Helical" evidence="1">
    <location>
        <begin position="50"/>
        <end position="67"/>
    </location>
</feature>
<accession>A0A0S2FE42</accession>
<dbReference type="KEGG" id="lab:LA76x_3701"/>
<keyword evidence="3" id="KW-1185">Reference proteome</keyword>
<keyword evidence="1" id="KW-0472">Membrane</keyword>
<sequence length="74" mass="7641">MLMRASAMVLSLLGGLGAMISVLTLIDPIGAQMADDAHPFAMPSGPGESWLHLVVSLALSGLGLFLHRRSAQAA</sequence>
<dbReference type="PATRIC" id="fig|84531.8.peg.3719"/>
<evidence type="ECO:0000313" key="3">
    <source>
        <dbReference type="Proteomes" id="UP000060787"/>
    </source>
</evidence>
<dbReference type="AlphaFoldDB" id="A0A0S2FE42"/>
<organism evidence="2 3">
    <name type="scientific">Lysobacter antibioticus</name>
    <dbReference type="NCBI Taxonomy" id="84531"/>
    <lineage>
        <taxon>Bacteria</taxon>
        <taxon>Pseudomonadati</taxon>
        <taxon>Pseudomonadota</taxon>
        <taxon>Gammaproteobacteria</taxon>
        <taxon>Lysobacterales</taxon>
        <taxon>Lysobacteraceae</taxon>
        <taxon>Lysobacter</taxon>
    </lineage>
</organism>
<proteinExistence type="predicted"/>
<evidence type="ECO:0000313" key="2">
    <source>
        <dbReference type="EMBL" id="ALN81823.1"/>
    </source>
</evidence>
<evidence type="ECO:0008006" key="4">
    <source>
        <dbReference type="Google" id="ProtNLM"/>
    </source>
</evidence>
<dbReference type="EMBL" id="CP011129">
    <property type="protein sequence ID" value="ALN81823.1"/>
    <property type="molecule type" value="Genomic_DNA"/>
</dbReference>
<reference evidence="2 3" key="1">
    <citation type="journal article" date="2015" name="BMC Genomics">
        <title>Comparative genomics and metabolic profiling of the genus Lysobacter.</title>
        <authorList>
            <person name="de Bruijn I."/>
            <person name="Cheng X."/>
            <person name="de Jager V."/>
            <person name="Exposito R.G."/>
            <person name="Watrous J."/>
            <person name="Patel N."/>
            <person name="Postma J."/>
            <person name="Dorrestein P.C."/>
            <person name="Kobayashi D."/>
            <person name="Raaijmakers J.M."/>
        </authorList>
    </citation>
    <scope>NUCLEOTIDE SEQUENCE [LARGE SCALE GENOMIC DNA]</scope>
    <source>
        <strain evidence="2 3">76</strain>
    </source>
</reference>
<keyword evidence="1" id="KW-1133">Transmembrane helix</keyword>
<gene>
    <name evidence="2" type="ORF">LA76x_3701</name>
</gene>
<name>A0A0S2FE42_LYSAN</name>
<dbReference type="STRING" id="84531.LA76x_3701"/>
<protein>
    <recommendedName>
        <fullName evidence="4">Transmembrane protein</fullName>
    </recommendedName>
</protein>
<evidence type="ECO:0000256" key="1">
    <source>
        <dbReference type="SAM" id="Phobius"/>
    </source>
</evidence>
<dbReference type="Proteomes" id="UP000060787">
    <property type="component" value="Chromosome"/>
</dbReference>